<organism evidence="2 3">
    <name type="scientific">Streptosporangium lutulentum</name>
    <dbReference type="NCBI Taxonomy" id="1461250"/>
    <lineage>
        <taxon>Bacteria</taxon>
        <taxon>Bacillati</taxon>
        <taxon>Actinomycetota</taxon>
        <taxon>Actinomycetes</taxon>
        <taxon>Streptosporangiales</taxon>
        <taxon>Streptosporangiaceae</taxon>
        <taxon>Streptosporangium</taxon>
    </lineage>
</organism>
<evidence type="ECO:0000313" key="3">
    <source>
        <dbReference type="Proteomes" id="UP001225356"/>
    </source>
</evidence>
<proteinExistence type="predicted"/>
<dbReference type="Proteomes" id="UP001225356">
    <property type="component" value="Unassembled WGS sequence"/>
</dbReference>
<dbReference type="EMBL" id="JAUSQU010000001">
    <property type="protein sequence ID" value="MDP9847435.1"/>
    <property type="molecule type" value="Genomic_DNA"/>
</dbReference>
<evidence type="ECO:0000256" key="1">
    <source>
        <dbReference type="SAM" id="MobiDB-lite"/>
    </source>
</evidence>
<feature type="region of interest" description="Disordered" evidence="1">
    <location>
        <begin position="128"/>
        <end position="177"/>
    </location>
</feature>
<reference evidence="2 3" key="1">
    <citation type="submission" date="2023-07" db="EMBL/GenBank/DDBJ databases">
        <title>Sequencing the genomes of 1000 actinobacteria strains.</title>
        <authorList>
            <person name="Klenk H.-P."/>
        </authorList>
    </citation>
    <scope>NUCLEOTIDE SEQUENCE [LARGE SCALE GENOMIC DNA]</scope>
    <source>
        <strain evidence="2 3">DSM 46740</strain>
    </source>
</reference>
<accession>A0ABT9QL15</accession>
<gene>
    <name evidence="2" type="ORF">J2853_006646</name>
</gene>
<comment type="caution">
    <text evidence="2">The sequence shown here is derived from an EMBL/GenBank/DDBJ whole genome shotgun (WGS) entry which is preliminary data.</text>
</comment>
<feature type="region of interest" description="Disordered" evidence="1">
    <location>
        <begin position="42"/>
        <end position="81"/>
    </location>
</feature>
<feature type="compositionally biased region" description="Polar residues" evidence="1">
    <location>
        <begin position="70"/>
        <end position="81"/>
    </location>
</feature>
<evidence type="ECO:0000313" key="2">
    <source>
        <dbReference type="EMBL" id="MDP9847435.1"/>
    </source>
</evidence>
<keyword evidence="3" id="KW-1185">Reference proteome</keyword>
<name>A0ABT9QL15_9ACTN</name>
<sequence>MTRGSGRIGESGIASLAALAARQVSAITLGFAAKAHCHPAQFRGAGSGRADVSPPAVRRSRPATDAPEGSSGNPRSSARLTSFHATGAGSPAWATGRRARLFFVDLLSTGVVDDRASRQVNSRRIDVNEFLQRRRTPPPSGARNEAQPEGGRDDVPPRHGVTLDPKKSAPPTLAPDDRVIALPGRRSRRVPACSCPRSRLPRIPYAQRFPHLTILAGGEQKKRSGKPDDVLSAHTFTECRYT</sequence>
<protein>
    <submittedName>
        <fullName evidence="2">Uncharacterized protein</fullName>
    </submittedName>
</protein>